<dbReference type="EMBL" id="CAJNOW010011835">
    <property type="protein sequence ID" value="CAF1603672.1"/>
    <property type="molecule type" value="Genomic_DNA"/>
</dbReference>
<evidence type="ECO:0000313" key="2">
    <source>
        <dbReference type="Proteomes" id="UP000663834"/>
    </source>
</evidence>
<sequence length="274" mass="30742">MKTGTTSFGSQALSPILFETFKIRSDKKMLNIPFTNSLSRFSPDVTEPVWDLIKSNFNKFRPNKTILVSLPIKAVGSESDNSALGDALSALMNSSNTSNSIKHAAVYALGFSKADTALSTLFSILKLATIDLSSNSHGYFDEIMSSTIHSYCYSVFNKNYDINQNGEIETSLKLLQHPSTTISIATRHGLGRFLDITSLMKAFQSNHIHCYEALLARTVDLFVNDASAKCVVSTAALIEQYPDLLPIFVQELYKYIRYFTDEVYYRWSIKRVYN</sequence>
<gene>
    <name evidence="1" type="ORF">KQP761_LOCUS22577</name>
</gene>
<dbReference type="OrthoDB" id="10411551at2759"/>
<evidence type="ECO:0000313" key="1">
    <source>
        <dbReference type="EMBL" id="CAF1603672.1"/>
    </source>
</evidence>
<name>A0A816B1X1_9BILA</name>
<reference evidence="1" key="1">
    <citation type="submission" date="2021-02" db="EMBL/GenBank/DDBJ databases">
        <authorList>
            <person name="Nowell W R."/>
        </authorList>
    </citation>
    <scope>NUCLEOTIDE SEQUENCE</scope>
</reference>
<protein>
    <submittedName>
        <fullName evidence="1">Uncharacterized protein</fullName>
    </submittedName>
</protein>
<organism evidence="1 2">
    <name type="scientific">Rotaria magnacalcarata</name>
    <dbReference type="NCBI Taxonomy" id="392030"/>
    <lineage>
        <taxon>Eukaryota</taxon>
        <taxon>Metazoa</taxon>
        <taxon>Spiralia</taxon>
        <taxon>Gnathifera</taxon>
        <taxon>Rotifera</taxon>
        <taxon>Eurotatoria</taxon>
        <taxon>Bdelloidea</taxon>
        <taxon>Philodinida</taxon>
        <taxon>Philodinidae</taxon>
        <taxon>Rotaria</taxon>
    </lineage>
</organism>
<dbReference type="AlphaFoldDB" id="A0A816B1X1"/>
<comment type="caution">
    <text evidence="1">The sequence shown here is derived from an EMBL/GenBank/DDBJ whole genome shotgun (WGS) entry which is preliminary data.</text>
</comment>
<proteinExistence type="predicted"/>
<accession>A0A816B1X1</accession>
<dbReference type="Proteomes" id="UP000663834">
    <property type="component" value="Unassembled WGS sequence"/>
</dbReference>